<proteinExistence type="predicted"/>
<reference evidence="1" key="1">
    <citation type="journal article" date="2021" name="Nat. Commun.">
        <title>Genetic determinants of endophytism in the Arabidopsis root mycobiome.</title>
        <authorList>
            <person name="Mesny F."/>
            <person name="Miyauchi S."/>
            <person name="Thiergart T."/>
            <person name="Pickel B."/>
            <person name="Atanasova L."/>
            <person name="Karlsson M."/>
            <person name="Huettel B."/>
            <person name="Barry K.W."/>
            <person name="Haridas S."/>
            <person name="Chen C."/>
            <person name="Bauer D."/>
            <person name="Andreopoulos W."/>
            <person name="Pangilinan J."/>
            <person name="LaButti K."/>
            <person name="Riley R."/>
            <person name="Lipzen A."/>
            <person name="Clum A."/>
            <person name="Drula E."/>
            <person name="Henrissat B."/>
            <person name="Kohler A."/>
            <person name="Grigoriev I.V."/>
            <person name="Martin F.M."/>
            <person name="Hacquard S."/>
        </authorList>
    </citation>
    <scope>NUCLEOTIDE SEQUENCE</scope>
    <source>
        <strain evidence="1">MPI-CAGE-AT-0147</strain>
    </source>
</reference>
<dbReference type="Proteomes" id="UP000738349">
    <property type="component" value="Unassembled WGS sequence"/>
</dbReference>
<organism evidence="1 2">
    <name type="scientific">Dactylonectria macrodidyma</name>
    <dbReference type="NCBI Taxonomy" id="307937"/>
    <lineage>
        <taxon>Eukaryota</taxon>
        <taxon>Fungi</taxon>
        <taxon>Dikarya</taxon>
        <taxon>Ascomycota</taxon>
        <taxon>Pezizomycotina</taxon>
        <taxon>Sordariomycetes</taxon>
        <taxon>Hypocreomycetidae</taxon>
        <taxon>Hypocreales</taxon>
        <taxon>Nectriaceae</taxon>
        <taxon>Dactylonectria</taxon>
    </lineage>
</organism>
<evidence type="ECO:0000313" key="1">
    <source>
        <dbReference type="EMBL" id="KAH7112018.1"/>
    </source>
</evidence>
<evidence type="ECO:0000313" key="2">
    <source>
        <dbReference type="Proteomes" id="UP000738349"/>
    </source>
</evidence>
<sequence length="92" mass="10323">MNHVDRGDQLRSYYDVTGSHVGSYIRTIGNGESAFITHYSTHTVMKVSQGRDIAQGRNWTMRAPKHGQLSIILSVGRTLWIAYAVRAFGKVK</sequence>
<keyword evidence="2" id="KW-1185">Reference proteome</keyword>
<accession>A0A9P9D3H0</accession>
<dbReference type="AlphaFoldDB" id="A0A9P9D3H0"/>
<gene>
    <name evidence="1" type="ORF">EDB81DRAFT_828542</name>
</gene>
<name>A0A9P9D3H0_9HYPO</name>
<protein>
    <submittedName>
        <fullName evidence="1">Uncharacterized protein</fullName>
    </submittedName>
</protein>
<comment type="caution">
    <text evidence="1">The sequence shown here is derived from an EMBL/GenBank/DDBJ whole genome shotgun (WGS) entry which is preliminary data.</text>
</comment>
<dbReference type="EMBL" id="JAGMUV010000039">
    <property type="protein sequence ID" value="KAH7112018.1"/>
    <property type="molecule type" value="Genomic_DNA"/>
</dbReference>